<dbReference type="EMBL" id="CM029048">
    <property type="protein sequence ID" value="KAG2576366.1"/>
    <property type="molecule type" value="Genomic_DNA"/>
</dbReference>
<feature type="region of interest" description="Disordered" evidence="1">
    <location>
        <begin position="57"/>
        <end position="89"/>
    </location>
</feature>
<keyword evidence="3" id="KW-1185">Reference proteome</keyword>
<dbReference type="Proteomes" id="UP000823388">
    <property type="component" value="Chromosome 6N"/>
</dbReference>
<evidence type="ECO:0000313" key="2">
    <source>
        <dbReference type="EMBL" id="KAG2576366.1"/>
    </source>
</evidence>
<feature type="region of interest" description="Disordered" evidence="1">
    <location>
        <begin position="1"/>
        <end position="26"/>
    </location>
</feature>
<organism evidence="2 3">
    <name type="scientific">Panicum virgatum</name>
    <name type="common">Blackwell switchgrass</name>
    <dbReference type="NCBI Taxonomy" id="38727"/>
    <lineage>
        <taxon>Eukaryota</taxon>
        <taxon>Viridiplantae</taxon>
        <taxon>Streptophyta</taxon>
        <taxon>Embryophyta</taxon>
        <taxon>Tracheophyta</taxon>
        <taxon>Spermatophyta</taxon>
        <taxon>Magnoliopsida</taxon>
        <taxon>Liliopsida</taxon>
        <taxon>Poales</taxon>
        <taxon>Poaceae</taxon>
        <taxon>PACMAD clade</taxon>
        <taxon>Panicoideae</taxon>
        <taxon>Panicodae</taxon>
        <taxon>Paniceae</taxon>
        <taxon>Panicinae</taxon>
        <taxon>Panicum</taxon>
        <taxon>Panicum sect. Hiantes</taxon>
    </lineage>
</organism>
<evidence type="ECO:0000256" key="1">
    <source>
        <dbReference type="SAM" id="MobiDB-lite"/>
    </source>
</evidence>
<proteinExistence type="predicted"/>
<accession>A0A8T0QTA2</accession>
<feature type="compositionally biased region" description="Basic and acidic residues" evidence="1">
    <location>
        <begin position="57"/>
        <end position="69"/>
    </location>
</feature>
<reference evidence="2" key="1">
    <citation type="submission" date="2020-05" db="EMBL/GenBank/DDBJ databases">
        <title>WGS assembly of Panicum virgatum.</title>
        <authorList>
            <person name="Lovell J.T."/>
            <person name="Jenkins J."/>
            <person name="Shu S."/>
            <person name="Juenger T.E."/>
            <person name="Schmutz J."/>
        </authorList>
    </citation>
    <scope>NUCLEOTIDE SEQUENCE</scope>
    <source>
        <strain evidence="2">AP13</strain>
    </source>
</reference>
<dbReference type="AlphaFoldDB" id="A0A8T0QTA2"/>
<sequence length="147" mass="15551">MQSHLYEPPPPPRAAPRSRTAAAPSTRCAVAPPSLVHPLSSTILDAAPSVLRLLAEDGQRRLPPRRPDGGLEEAGSRASAVKERRGMDAMATTSKVAVCGMVVLVLLKEGAYATLLVPAPLQDRARTGPGPPYLLPRHPLLHLGNLP</sequence>
<protein>
    <submittedName>
        <fullName evidence="2">Uncharacterized protein</fullName>
    </submittedName>
</protein>
<feature type="compositionally biased region" description="Low complexity" evidence="1">
    <location>
        <begin position="15"/>
        <end position="26"/>
    </location>
</feature>
<name>A0A8T0QTA2_PANVG</name>
<comment type="caution">
    <text evidence="2">The sequence shown here is derived from an EMBL/GenBank/DDBJ whole genome shotgun (WGS) entry which is preliminary data.</text>
</comment>
<gene>
    <name evidence="2" type="ORF">PVAP13_6NG038649</name>
</gene>
<evidence type="ECO:0000313" key="3">
    <source>
        <dbReference type="Proteomes" id="UP000823388"/>
    </source>
</evidence>